<reference evidence="2 3" key="1">
    <citation type="submission" date="2009-01" db="EMBL/GenBank/DDBJ databases">
        <authorList>
            <person name="Qin X."/>
            <person name="Bachman B."/>
            <person name="Battles P."/>
            <person name="Bell A."/>
            <person name="Bess C."/>
            <person name="Bickham C."/>
            <person name="Chaboub L."/>
            <person name="Chen D."/>
            <person name="Coyle M."/>
            <person name="Deiros D.R."/>
            <person name="Dinh H."/>
            <person name="Forbes L."/>
            <person name="Fowler G."/>
            <person name="Francisco L."/>
            <person name="Fu Q."/>
            <person name="Gubbala S."/>
            <person name="Hale W."/>
            <person name="Han Y."/>
            <person name="Hemphill L."/>
            <person name="Highlander S.K."/>
            <person name="Hirani K."/>
            <person name="Hogues M."/>
            <person name="Jackson L."/>
            <person name="Jakkamsetti A."/>
            <person name="Javaid M."/>
            <person name="Jiang H."/>
            <person name="Korchina V."/>
            <person name="Kovar C."/>
            <person name="Lara F."/>
            <person name="Lee S."/>
            <person name="Mata R."/>
            <person name="Mathew T."/>
            <person name="Moen C."/>
            <person name="Morales K."/>
            <person name="Munidasa M."/>
            <person name="Nazareth L."/>
            <person name="Ngo R."/>
            <person name="Nguyen L."/>
            <person name="Okwuonu G."/>
            <person name="Ongeri F."/>
            <person name="Patil S."/>
            <person name="Petrosino J."/>
            <person name="Pham C."/>
            <person name="Pham P."/>
            <person name="Pu L.-L."/>
            <person name="Puazo M."/>
            <person name="Raj R."/>
            <person name="Reid J."/>
            <person name="Rouhana J."/>
            <person name="Saada N."/>
            <person name="Shang Y."/>
            <person name="Simmons D."/>
            <person name="Thornton R."/>
            <person name="Warren J."/>
            <person name="Weissenberger G."/>
            <person name="Zhang J."/>
            <person name="Zhang L."/>
            <person name="Zhou C."/>
            <person name="Zhu D."/>
            <person name="Muzny D."/>
            <person name="Worley K."/>
            <person name="Gibbs R."/>
        </authorList>
    </citation>
    <scope>NUCLEOTIDE SEQUENCE [LARGE SCALE GENOMIC DNA]</scope>
    <source>
        <strain evidence="2 3">ATCC 51866</strain>
    </source>
</reference>
<evidence type="ECO:0000313" key="3">
    <source>
        <dbReference type="Proteomes" id="UP000006237"/>
    </source>
</evidence>
<gene>
    <name evidence="2" type="ORF">HMPREF0293_2520</name>
</gene>
<dbReference type="CDD" id="cd00085">
    <property type="entry name" value="HNHc"/>
    <property type="match status" value="1"/>
</dbReference>
<keyword evidence="2" id="KW-0540">Nuclease</keyword>
<proteinExistence type="predicted"/>
<dbReference type="EMBL" id="ACHF01000120">
    <property type="protein sequence ID" value="EEI61982.1"/>
    <property type="molecule type" value="Genomic_DNA"/>
</dbReference>
<keyword evidence="3" id="KW-1185">Reference proteome</keyword>
<dbReference type="InterPro" id="IPR003615">
    <property type="entry name" value="HNH_nuc"/>
</dbReference>
<sequence>MSAMTAILGSLADSLHGTAIFAEVATLANTAALRVEKLTEEFGFSQHFAKELVAAARTWVPYEDPEGKTKAISVQQLILIAKAVELTAAEDKETTRDMLLAYACEGHTWKELKAKISDTHRVVKTRKVSDSVTVSAVADACGMKHAHIKLEALKMDRFIGLIAEASTAPSDLPESFRWAQGLNRIVQDYEDGVCGTTSTRLWNRRLAPAFILPIPDSTYIGDGKFATTDGDILDAEELANCRLEPYGFAVMYDGNKKLSCTLPLKNQRFADGALRTGIACDQIFCTHPGCYRIGTYSQAHHDKSWASGGETTAENILIACKYHNGQNDDDPTKPKHGRHERDPVNGDPRYVPPDGGPPRYHDSPCRGYTGRDIAGTILDEEKRAGHRDDGRDDDRRDSNCTDDDRCADGDDNSE</sequence>
<evidence type="ECO:0000313" key="2">
    <source>
        <dbReference type="EMBL" id="EEI61982.1"/>
    </source>
</evidence>
<dbReference type="Proteomes" id="UP000006237">
    <property type="component" value="Unassembled WGS sequence"/>
</dbReference>
<protein>
    <submittedName>
        <fullName evidence="2">HNH endonuclease domain protein</fullName>
    </submittedName>
</protein>
<organism evidence="2 3">
    <name type="scientific">Corynebacterium glucuronolyticum ATCC 51866</name>
    <dbReference type="NCBI Taxonomy" id="548478"/>
    <lineage>
        <taxon>Bacteria</taxon>
        <taxon>Bacillati</taxon>
        <taxon>Actinomycetota</taxon>
        <taxon>Actinomycetes</taxon>
        <taxon>Mycobacteriales</taxon>
        <taxon>Corynebacteriaceae</taxon>
        <taxon>Corynebacterium</taxon>
    </lineage>
</organism>
<keyword evidence="2" id="KW-0255">Endonuclease</keyword>
<name>A0ABM9XLG1_9CORY</name>
<evidence type="ECO:0000256" key="1">
    <source>
        <dbReference type="SAM" id="MobiDB-lite"/>
    </source>
</evidence>
<feature type="compositionally biased region" description="Basic and acidic residues" evidence="1">
    <location>
        <begin position="379"/>
        <end position="408"/>
    </location>
</feature>
<feature type="region of interest" description="Disordered" evidence="1">
    <location>
        <begin position="323"/>
        <end position="414"/>
    </location>
</feature>
<accession>A0ABM9XLG1</accession>
<comment type="caution">
    <text evidence="2">The sequence shown here is derived from an EMBL/GenBank/DDBJ whole genome shotgun (WGS) entry which is preliminary data.</text>
</comment>
<keyword evidence="2" id="KW-0378">Hydrolase</keyword>
<dbReference type="GO" id="GO:0004519">
    <property type="term" value="F:endonuclease activity"/>
    <property type="evidence" value="ECO:0007669"/>
    <property type="project" value="UniProtKB-KW"/>
</dbReference>